<accession>A0A1E7W623</accession>
<evidence type="ECO:0000313" key="2">
    <source>
        <dbReference type="Proteomes" id="UP000175989"/>
    </source>
</evidence>
<organism evidence="1 2">
    <name type="scientific">Duganella phyllosphaerae</name>
    <dbReference type="NCBI Taxonomy" id="762836"/>
    <lineage>
        <taxon>Bacteria</taxon>
        <taxon>Pseudomonadati</taxon>
        <taxon>Pseudomonadota</taxon>
        <taxon>Betaproteobacteria</taxon>
        <taxon>Burkholderiales</taxon>
        <taxon>Oxalobacteraceae</taxon>
        <taxon>Telluria group</taxon>
        <taxon>Duganella</taxon>
    </lineage>
</organism>
<keyword evidence="2" id="KW-1185">Reference proteome</keyword>
<dbReference type="RefSeq" id="WP_141749673.1">
    <property type="nucleotide sequence ID" value="NZ_LROM01000152.1"/>
</dbReference>
<proteinExistence type="predicted"/>
<sequence length="205" mass="23413">MVRRAYVALKDENYEPIIVDIIVTWGKLDETLDLLIEVMSSQLECKGIVPPRSSAFQKRLAHFNSLCRAYFVSAPSMVKFSDQTYNKILSVKNDRDLVAHGRYGWQISYSDQNSVGEIDLMLTELKDQGPKTKIYTKSQFQNVADVIGECLQVLYLHANEIPFAKFPKFLEERWSISNSQVASTKLLLSRIQEECEAIVIARLNS</sequence>
<name>A0A1E7W623_9BURK</name>
<comment type="caution">
    <text evidence="1">The sequence shown here is derived from an EMBL/GenBank/DDBJ whole genome shotgun (WGS) entry which is preliminary data.</text>
</comment>
<evidence type="ECO:0000313" key="1">
    <source>
        <dbReference type="EMBL" id="OEZ91447.1"/>
    </source>
</evidence>
<dbReference type="AlphaFoldDB" id="A0A1E7W623"/>
<dbReference type="Proteomes" id="UP000175989">
    <property type="component" value="Unassembled WGS sequence"/>
</dbReference>
<protein>
    <submittedName>
        <fullName evidence="1">Uncharacterized protein</fullName>
    </submittedName>
</protein>
<gene>
    <name evidence="1" type="ORF">DUPY_50590</name>
</gene>
<reference evidence="2" key="1">
    <citation type="journal article" date="2016" name="Front. Microbiol.">
        <title>Molecular Keys to the Janthinobacterium and Duganella spp. Interaction with the Plant Pathogen Fusarium graminearum.</title>
        <authorList>
            <person name="Haack F.S."/>
            <person name="Poehlein A."/>
            <person name="Kroger C."/>
            <person name="Voigt C.A."/>
            <person name="Piepenbring M."/>
            <person name="Bode H.B."/>
            <person name="Daniel R."/>
            <person name="Schafer W."/>
            <person name="Streit W.R."/>
        </authorList>
    </citation>
    <scope>NUCLEOTIDE SEQUENCE [LARGE SCALE GENOMIC DNA]</scope>
    <source>
        <strain evidence="2">T54</strain>
    </source>
</reference>
<dbReference type="EMBL" id="LROM01000152">
    <property type="protein sequence ID" value="OEZ91447.1"/>
    <property type="molecule type" value="Genomic_DNA"/>
</dbReference>